<keyword evidence="5 7" id="KW-1133">Transmembrane helix</keyword>
<dbReference type="EMBL" id="AZFY01000152">
    <property type="protein sequence ID" value="KRM01365.1"/>
    <property type="molecule type" value="Genomic_DNA"/>
</dbReference>
<dbReference type="PATRIC" id="fig|1423743.5.peg.1656"/>
<reference evidence="9 10" key="1">
    <citation type="journal article" date="2015" name="Genome Announc.">
        <title>Expanding the biotechnology potential of lactobacilli through comparative genomics of 213 strains and associated genera.</title>
        <authorList>
            <person name="Sun Z."/>
            <person name="Harris H.M."/>
            <person name="McCann A."/>
            <person name="Guo C."/>
            <person name="Argimon S."/>
            <person name="Zhang W."/>
            <person name="Yang X."/>
            <person name="Jeffery I.B."/>
            <person name="Cooney J.C."/>
            <person name="Kagawa T.F."/>
            <person name="Liu W."/>
            <person name="Song Y."/>
            <person name="Salvetti E."/>
            <person name="Wrobel A."/>
            <person name="Rasinkangas P."/>
            <person name="Parkhill J."/>
            <person name="Rea M.C."/>
            <person name="O'Sullivan O."/>
            <person name="Ritari J."/>
            <person name="Douillard F.P."/>
            <person name="Paul Ross R."/>
            <person name="Yang R."/>
            <person name="Briner A.E."/>
            <person name="Felis G.E."/>
            <person name="de Vos W.M."/>
            <person name="Barrangou R."/>
            <person name="Klaenhammer T.R."/>
            <person name="Caufield P.W."/>
            <person name="Cui Y."/>
            <person name="Zhang H."/>
            <person name="O'Toole P.W."/>
        </authorList>
    </citation>
    <scope>NUCLEOTIDE SEQUENCE [LARGE SCALE GENOMIC DNA]</scope>
    <source>
        <strain evidence="9 10">DSM 18382</strain>
    </source>
</reference>
<dbReference type="InterPro" id="IPR003416">
    <property type="entry name" value="MgtC/SapB/SrpB/YhiD_fam"/>
</dbReference>
<feature type="transmembrane region" description="Helical" evidence="7">
    <location>
        <begin position="16"/>
        <end position="33"/>
    </location>
</feature>
<dbReference type="Pfam" id="PF02308">
    <property type="entry name" value="MgtC"/>
    <property type="match status" value="1"/>
</dbReference>
<evidence type="ECO:0000256" key="7">
    <source>
        <dbReference type="SAM" id="Phobius"/>
    </source>
</evidence>
<evidence type="ECO:0000313" key="10">
    <source>
        <dbReference type="Proteomes" id="UP000051966"/>
    </source>
</evidence>
<dbReference type="PANTHER" id="PTHR33778:SF1">
    <property type="entry name" value="MAGNESIUM TRANSPORTER YHID-RELATED"/>
    <property type="match status" value="1"/>
</dbReference>
<evidence type="ECO:0000256" key="2">
    <source>
        <dbReference type="ARBA" id="ARBA00009298"/>
    </source>
</evidence>
<evidence type="ECO:0000256" key="4">
    <source>
        <dbReference type="ARBA" id="ARBA00022692"/>
    </source>
</evidence>
<keyword evidence="6 7" id="KW-0472">Membrane</keyword>
<comment type="subcellular location">
    <subcellularLocation>
        <location evidence="1">Cell membrane</location>
        <topology evidence="1">Multi-pass membrane protein</topology>
    </subcellularLocation>
</comment>
<dbReference type="PANTHER" id="PTHR33778">
    <property type="entry name" value="PROTEIN MGTC"/>
    <property type="match status" value="1"/>
</dbReference>
<comment type="similarity">
    <text evidence="2">Belongs to the MgtC/SapB family.</text>
</comment>
<gene>
    <name evidence="9" type="ORF">FD41_GL001598</name>
</gene>
<name>A0A0R1V871_9LACO</name>
<accession>A0A0R1V871</accession>
<protein>
    <submittedName>
        <fullName evidence="9">MgtC family magnesium (Mg2+) transporter-C</fullName>
    </submittedName>
</protein>
<keyword evidence="4 7" id="KW-0812">Transmembrane</keyword>
<evidence type="ECO:0000256" key="6">
    <source>
        <dbReference type="ARBA" id="ARBA00023136"/>
    </source>
</evidence>
<keyword evidence="3" id="KW-1003">Cell membrane</keyword>
<dbReference type="GO" id="GO:0005886">
    <property type="term" value="C:plasma membrane"/>
    <property type="evidence" value="ECO:0007669"/>
    <property type="project" value="UniProtKB-SubCell"/>
</dbReference>
<proteinExistence type="inferred from homology"/>
<keyword evidence="10" id="KW-1185">Reference proteome</keyword>
<evidence type="ECO:0000313" key="9">
    <source>
        <dbReference type="EMBL" id="KRM01365.1"/>
    </source>
</evidence>
<evidence type="ECO:0000259" key="8">
    <source>
        <dbReference type="Pfam" id="PF02308"/>
    </source>
</evidence>
<dbReference type="PRINTS" id="PR01837">
    <property type="entry name" value="MGTCSAPBPROT"/>
</dbReference>
<feature type="transmembrane region" description="Helical" evidence="7">
    <location>
        <begin position="45"/>
        <end position="65"/>
    </location>
</feature>
<sequence length="233" mass="25423">MLEGDKLTFILYQMEWVLRLLVAAICGGLIGFERKARLKTAGIRTHMLVAVGSALFMIVSKYGFFDLTGHANIGLDPSRIAAGVVSGIGFIGAGAIMTRNNQIDGLTTAAGLWATAAIGLAIGADMYIIGTAGTLCILVTQTIVRRIRALKRYPNRSLLRLEVTLCGQLAEMDQLPERLRAIGSLHIQMRILKYDPNSFTLGITVRLKKRISPNGFIKKMTSFADVKEIEVID</sequence>
<evidence type="ECO:0000256" key="1">
    <source>
        <dbReference type="ARBA" id="ARBA00004651"/>
    </source>
</evidence>
<evidence type="ECO:0000256" key="5">
    <source>
        <dbReference type="ARBA" id="ARBA00022989"/>
    </source>
</evidence>
<feature type="transmembrane region" description="Helical" evidence="7">
    <location>
        <begin position="103"/>
        <end position="122"/>
    </location>
</feature>
<dbReference type="Proteomes" id="UP000051966">
    <property type="component" value="Unassembled WGS sequence"/>
</dbReference>
<organism evidence="9 10">
    <name type="scientific">Lentilactobacillus farraginis DSM 18382 = JCM 14108</name>
    <dbReference type="NCBI Taxonomy" id="1423743"/>
    <lineage>
        <taxon>Bacteria</taxon>
        <taxon>Bacillati</taxon>
        <taxon>Bacillota</taxon>
        <taxon>Bacilli</taxon>
        <taxon>Lactobacillales</taxon>
        <taxon>Lactobacillaceae</taxon>
        <taxon>Lentilactobacillus</taxon>
    </lineage>
</organism>
<evidence type="ECO:0000256" key="3">
    <source>
        <dbReference type="ARBA" id="ARBA00022475"/>
    </source>
</evidence>
<comment type="caution">
    <text evidence="9">The sequence shown here is derived from an EMBL/GenBank/DDBJ whole genome shotgun (WGS) entry which is preliminary data.</text>
</comment>
<dbReference type="AlphaFoldDB" id="A0A0R1V871"/>
<feature type="domain" description="MgtC/SapB/SrpB/YhiD N-terminal" evidence="8">
    <location>
        <begin position="20"/>
        <end position="148"/>
    </location>
</feature>
<dbReference type="InterPro" id="IPR049177">
    <property type="entry name" value="MgtC_SapB_SrpB_YhiD_N"/>
</dbReference>
<feature type="transmembrane region" description="Helical" evidence="7">
    <location>
        <begin position="77"/>
        <end position="96"/>
    </location>
</feature>